<evidence type="ECO:0000313" key="4">
    <source>
        <dbReference type="Proteomes" id="UP001235939"/>
    </source>
</evidence>
<reference evidence="3 4" key="1">
    <citation type="submission" date="2022-01" db="EMBL/GenBank/DDBJ databases">
        <title>A chromosomal length assembly of Cordylochernes scorpioides.</title>
        <authorList>
            <person name="Zeh D."/>
            <person name="Zeh J."/>
        </authorList>
    </citation>
    <scope>NUCLEOTIDE SEQUENCE [LARGE SCALE GENOMIC DNA]</scope>
    <source>
        <strain evidence="3">IN4F17</strain>
        <tissue evidence="3">Whole Body</tissue>
    </source>
</reference>
<feature type="region of interest" description="Disordered" evidence="2">
    <location>
        <begin position="1"/>
        <end position="20"/>
    </location>
</feature>
<dbReference type="InterPro" id="IPR007122">
    <property type="entry name" value="Villin/Gelsolin"/>
</dbReference>
<keyword evidence="4" id="KW-1185">Reference proteome</keyword>
<evidence type="ECO:0000256" key="1">
    <source>
        <dbReference type="ARBA" id="ARBA00022737"/>
    </source>
</evidence>
<gene>
    <name evidence="3" type="ORF">LAZ67_11000141</name>
</gene>
<dbReference type="PANTHER" id="PTHR11977">
    <property type="entry name" value="VILLIN"/>
    <property type="match status" value="1"/>
</dbReference>
<proteinExistence type="predicted"/>
<organism evidence="3 4">
    <name type="scientific">Cordylochernes scorpioides</name>
    <dbReference type="NCBI Taxonomy" id="51811"/>
    <lineage>
        <taxon>Eukaryota</taxon>
        <taxon>Metazoa</taxon>
        <taxon>Ecdysozoa</taxon>
        <taxon>Arthropoda</taxon>
        <taxon>Chelicerata</taxon>
        <taxon>Arachnida</taxon>
        <taxon>Pseudoscorpiones</taxon>
        <taxon>Cheliferoidea</taxon>
        <taxon>Chernetidae</taxon>
        <taxon>Cordylochernes</taxon>
    </lineage>
</organism>
<evidence type="ECO:0000256" key="2">
    <source>
        <dbReference type="SAM" id="MobiDB-lite"/>
    </source>
</evidence>
<dbReference type="SUPFAM" id="SSF55753">
    <property type="entry name" value="Actin depolymerizing proteins"/>
    <property type="match status" value="3"/>
</dbReference>
<dbReference type="Gene3D" id="3.40.20.10">
    <property type="entry name" value="Severin"/>
    <property type="match status" value="2"/>
</dbReference>
<dbReference type="CDD" id="cd11280">
    <property type="entry name" value="gelsolin_like"/>
    <property type="match status" value="1"/>
</dbReference>
<name>A0ABY6KY58_9ARAC</name>
<protein>
    <submittedName>
        <fullName evidence="3">FLII</fullName>
    </submittedName>
</protein>
<dbReference type="Proteomes" id="UP001235939">
    <property type="component" value="Chromosome 11"/>
</dbReference>
<evidence type="ECO:0000313" key="3">
    <source>
        <dbReference type="EMBL" id="UYV73643.1"/>
    </source>
</evidence>
<dbReference type="EMBL" id="CP092873">
    <property type="protein sequence ID" value="UYV73643.1"/>
    <property type="molecule type" value="Genomic_DNA"/>
</dbReference>
<dbReference type="PANTHER" id="PTHR11977:SF51">
    <property type="entry name" value="PROTEIN FLIGHTLESS-1 HOMOLOG"/>
    <property type="match status" value="1"/>
</dbReference>
<dbReference type="InterPro" id="IPR029006">
    <property type="entry name" value="ADF-H/Gelsolin-like_dom_sf"/>
</dbReference>
<accession>A0ABY6KY58</accession>
<keyword evidence="1" id="KW-0677">Repeat</keyword>
<sequence length="340" mass="39282">MELIKNVRVPQESRKRVHQSSLHTEERLTNKLHVMIRHPEGKTKDCSVCSNRKNQLMEEWNDDLEAMESFVLEGKKFVRLPEEETGESLSEDGVRCNVIQNVRIGSCTTKRCGVAGHFYTEECYVFLCRYWVPPAEEEANGGGGDTAPLEDSYQCVVYFWQGREAGNMGWLTFTFSLQKKFEALFGDKLEVVRTHQQQENLKFLSHFRRKFIIHRGRRKNPPPSVEFFHLRSNGSPICTRCIQSGIVYVWIGDRADSDEARLAEEIATDMFDSQTYAMQIVPEGEEPENFFWVGLGGRKPYEQEAEFMKSTRLFRCSNEKGYFSVSEKCADFCQDDLAGR</sequence>